<keyword evidence="2" id="KW-0418">Kinase</keyword>
<name>A0A0M9U3E7_9CHLR</name>
<dbReference type="Pfam" id="PF00454">
    <property type="entry name" value="PI3_PI4_kinase"/>
    <property type="match status" value="1"/>
</dbReference>
<dbReference type="OrthoDB" id="152610at2"/>
<evidence type="ECO:0000313" key="3">
    <source>
        <dbReference type="EMBL" id="KPL87445.1"/>
    </source>
</evidence>
<dbReference type="InterPro" id="IPR011009">
    <property type="entry name" value="Kinase-like_dom_sf"/>
</dbReference>
<dbReference type="EMBL" id="DF967975">
    <property type="protein sequence ID" value="GAP19713.1"/>
    <property type="molecule type" value="Genomic_DNA"/>
</dbReference>
<dbReference type="GO" id="GO:0016301">
    <property type="term" value="F:kinase activity"/>
    <property type="evidence" value="ECO:0007669"/>
    <property type="project" value="UniProtKB-KW"/>
</dbReference>
<keyword evidence="2" id="KW-0808">Transferase</keyword>
<dbReference type="InterPro" id="IPR000403">
    <property type="entry name" value="PI3/4_kinase_cat_dom"/>
</dbReference>
<proteinExistence type="predicted"/>
<feature type="domain" description="PI3K/PI4K catalytic" evidence="1">
    <location>
        <begin position="88"/>
        <end position="200"/>
    </location>
</feature>
<reference evidence="3 4" key="2">
    <citation type="submission" date="2015-07" db="EMBL/GenBank/DDBJ databases">
        <title>Genome sequence of Levilinea saccharolytica DSM 16555.</title>
        <authorList>
            <person name="Hemp J."/>
            <person name="Ward L.M."/>
            <person name="Pace L.A."/>
            <person name="Fischer W.W."/>
        </authorList>
    </citation>
    <scope>NUCLEOTIDE SEQUENCE [LARGE SCALE GENOMIC DNA]</scope>
    <source>
        <strain evidence="3 4">KIBI-1</strain>
    </source>
</reference>
<accession>A0A0M9U3E7</accession>
<dbReference type="Proteomes" id="UP000050501">
    <property type="component" value="Unassembled WGS sequence"/>
</dbReference>
<dbReference type="STRING" id="229921.ADN01_04615"/>
<gene>
    <name evidence="3" type="ORF">ADN01_04615</name>
    <name evidence="2" type="ORF">LSAC_03625</name>
</gene>
<evidence type="ECO:0000259" key="1">
    <source>
        <dbReference type="Pfam" id="PF00454"/>
    </source>
</evidence>
<dbReference type="PATRIC" id="fig|229921.5.peg.3276"/>
<evidence type="ECO:0000313" key="2">
    <source>
        <dbReference type="EMBL" id="GAP19713.1"/>
    </source>
</evidence>
<sequence>MTVPLTQEPILLALHRGDISLQGQFLNSSNRTFLGTLVHEESSLQVVYKPTQGESPLWDFPPRSLARREVAAYRLSRALGWDLIPPTVYRHKNAPFGPGSLQLFVDHDPQVHFFTLTPEQKQSLRPLAVFDLLANNADRKGGHLLLGTDGRLWVIDHGICFHVEDKLRTVIWDFAGEPIPDPLLADVARVMDELAQEGPLFASLRAMLLPAEVRALLRRGKRLLANPRFPQPASHRRPYPWPPI</sequence>
<reference evidence="2" key="1">
    <citation type="journal article" date="2015" name="Genome Announc.">
        <title>Draft Genome Sequences of Anaerolinea thermolimosa IMO-1, Bellilinea caldifistulae GOMI-1, Leptolinea tardivitalis YMTK-2, Levilinea saccharolytica KIBI-1, Longilinea arvoryzae KOME-1, Previously Described as Members of the Class Anaerolineae (Chloroflexi).</title>
        <authorList>
            <person name="Matsuura N."/>
            <person name="Tourlousse M.D."/>
            <person name="Ohashi A."/>
            <person name="Hugenholtz P."/>
            <person name="Sekiguchi Y."/>
        </authorList>
    </citation>
    <scope>NUCLEOTIDE SEQUENCE</scope>
    <source>
        <strain evidence="2">KIBI-1</strain>
    </source>
</reference>
<evidence type="ECO:0000313" key="4">
    <source>
        <dbReference type="Proteomes" id="UP000050501"/>
    </source>
</evidence>
<keyword evidence="4" id="KW-1185">Reference proteome</keyword>
<protein>
    <submittedName>
        <fullName evidence="2">Phosphatidylinositol 3-and 4-kinase</fullName>
    </submittedName>
</protein>
<dbReference type="RefSeq" id="WP_062419962.1">
    <property type="nucleotide sequence ID" value="NZ_BBXZ01000188.1"/>
</dbReference>
<organism evidence="2">
    <name type="scientific">Levilinea saccharolytica</name>
    <dbReference type="NCBI Taxonomy" id="229921"/>
    <lineage>
        <taxon>Bacteria</taxon>
        <taxon>Bacillati</taxon>
        <taxon>Chloroflexota</taxon>
        <taxon>Anaerolineae</taxon>
        <taxon>Anaerolineales</taxon>
        <taxon>Anaerolineaceae</taxon>
        <taxon>Levilinea</taxon>
    </lineage>
</organism>
<dbReference type="SUPFAM" id="SSF56112">
    <property type="entry name" value="Protein kinase-like (PK-like)"/>
    <property type="match status" value="1"/>
</dbReference>
<dbReference type="EMBL" id="LGCM01000019">
    <property type="protein sequence ID" value="KPL87445.1"/>
    <property type="molecule type" value="Genomic_DNA"/>
</dbReference>
<dbReference type="AlphaFoldDB" id="A0A0M9U3E7"/>